<dbReference type="SUPFAM" id="SSF55486">
    <property type="entry name" value="Metalloproteases ('zincins'), catalytic domain"/>
    <property type="match status" value="1"/>
</dbReference>
<keyword evidence="4" id="KW-0443">Lipid metabolism</keyword>
<dbReference type="PANTHER" id="PTHR35190:SF2">
    <property type="entry name" value="PROTEIN DCD1B"/>
    <property type="match status" value="1"/>
</dbReference>
<keyword evidence="1 6" id="KW-0732">Signal</keyword>
<evidence type="ECO:0000313" key="7">
    <source>
        <dbReference type="EMBL" id="GLH66314.1"/>
    </source>
</evidence>
<feature type="signal peptide" evidence="6">
    <location>
        <begin position="1"/>
        <end position="19"/>
    </location>
</feature>
<evidence type="ECO:0000256" key="1">
    <source>
        <dbReference type="ARBA" id="ARBA00022729"/>
    </source>
</evidence>
<dbReference type="Gene3D" id="1.10.390.10">
    <property type="entry name" value="Neutral Protease Domain 2"/>
    <property type="match status" value="1"/>
</dbReference>
<accession>A0ABQ5PW47</accession>
<dbReference type="Gene3D" id="2.60.120.260">
    <property type="entry name" value="Galactose-binding domain-like"/>
    <property type="match status" value="1"/>
</dbReference>
<evidence type="ECO:0000256" key="2">
    <source>
        <dbReference type="ARBA" id="ARBA00022801"/>
    </source>
</evidence>
<feature type="chain" id="PRO_5046183946" evidence="6">
    <location>
        <begin position="20"/>
        <end position="1039"/>
    </location>
</feature>
<name>A0ABQ5PW47_9BACT</name>
<dbReference type="InterPro" id="IPR027268">
    <property type="entry name" value="Peptidase_M4/M1_CTD_sf"/>
</dbReference>
<reference evidence="7" key="1">
    <citation type="journal article" date="2023" name="Antonie Van Leeuwenhoek">
        <title>Mesoterricola silvestris gen. nov., sp. nov., Mesoterricola sediminis sp. nov., Geothrix oryzae sp. nov., Geothrix edaphica sp. nov., Geothrix rubra sp. nov., and Geothrix limicola sp. nov., six novel members of Acidobacteriota isolated from soils.</title>
        <authorList>
            <person name="Itoh H."/>
            <person name="Sugisawa Y."/>
            <person name="Mise K."/>
            <person name="Xu Z."/>
            <person name="Kuniyasu M."/>
            <person name="Ushijima N."/>
            <person name="Kawano K."/>
            <person name="Kobayashi E."/>
            <person name="Shiratori Y."/>
            <person name="Masuda Y."/>
            <person name="Senoo K."/>
        </authorList>
    </citation>
    <scope>NUCLEOTIDE SEQUENCE</scope>
    <source>
        <strain evidence="7">Red802</strain>
    </source>
</reference>
<dbReference type="NCBIfam" id="NF040521">
    <property type="entry name" value="C45_proenzyme"/>
    <property type="match status" value="1"/>
</dbReference>
<dbReference type="InterPro" id="IPR047803">
    <property type="entry name" value="DCD1A/B-like"/>
</dbReference>
<keyword evidence="3" id="KW-0442">Lipid degradation</keyword>
<keyword evidence="8" id="KW-1185">Reference proteome</keyword>
<dbReference type="Proteomes" id="UP001165044">
    <property type="component" value="Unassembled WGS sequence"/>
</dbReference>
<organism evidence="7 8">
    <name type="scientific">Geothrix edaphica</name>
    <dbReference type="NCBI Taxonomy" id="2927976"/>
    <lineage>
        <taxon>Bacteria</taxon>
        <taxon>Pseudomonadati</taxon>
        <taxon>Acidobacteriota</taxon>
        <taxon>Holophagae</taxon>
        <taxon>Holophagales</taxon>
        <taxon>Holophagaceae</taxon>
        <taxon>Geothrix</taxon>
    </lineage>
</organism>
<dbReference type="Pfam" id="PF04916">
    <property type="entry name" value="Phospholip_B"/>
    <property type="match status" value="1"/>
</dbReference>
<keyword evidence="5" id="KW-0325">Glycoprotein</keyword>
<comment type="caution">
    <text evidence="7">The sequence shown here is derived from an EMBL/GenBank/DDBJ whole genome shotgun (WGS) entry which is preliminary data.</text>
</comment>
<keyword evidence="2" id="KW-0378">Hydrolase</keyword>
<dbReference type="InterPro" id="IPR007000">
    <property type="entry name" value="PLipase_B-like"/>
</dbReference>
<proteinExistence type="predicted"/>
<dbReference type="Gene3D" id="3.60.60.30">
    <property type="match status" value="1"/>
</dbReference>
<dbReference type="PANTHER" id="PTHR35190">
    <property type="entry name" value="PROTEIN DCD1B"/>
    <property type="match status" value="1"/>
</dbReference>
<evidence type="ECO:0000256" key="6">
    <source>
        <dbReference type="SAM" id="SignalP"/>
    </source>
</evidence>
<dbReference type="EMBL" id="BSDC01000001">
    <property type="protein sequence ID" value="GLH66314.1"/>
    <property type="molecule type" value="Genomic_DNA"/>
</dbReference>
<protein>
    <submittedName>
        <fullName evidence="7">Uncharacterized protein</fullName>
    </submittedName>
</protein>
<gene>
    <name evidence="7" type="ORF">GETHED_06780</name>
</gene>
<evidence type="ECO:0000256" key="3">
    <source>
        <dbReference type="ARBA" id="ARBA00022963"/>
    </source>
</evidence>
<evidence type="ECO:0000256" key="5">
    <source>
        <dbReference type="ARBA" id="ARBA00023180"/>
    </source>
</evidence>
<sequence>MIRMLRAGLLMALAVLATAADIPLSGWTAKGGSSPAVTGGMTLKAAASGSEMTLVSAPVTLKVGELYCLSAVIDTHGVKADALARYPTALGACLSMESFPFTNASQSVAGTSKRQVSVLFLATAPADRVQLHLGRNGRATGDAAFSQVKLEKVEDVTRFIPMETVRWAGKGFRYEMGGWTFLHIEGAPYARGRQHGELMADEIVRFITKLAIQKDAADPARGWADKRQFADALFLRKFDLEFLEEMKGIADGAAKAGARFKGRAIDLLDIVTLNSDVDASYLQSALPHTANPLTNRTFMTGDDEAAKGGQGDHCSSFVATKGATKSGRFIFSQIFMWGGYTGTEWNVMLDVVPEKGHRLVLQTFAGGIHSGTDWYLNASGLVMGETTVGQTPYKPDGTPQSNRIRKAAQYANGIDEAAAILFAQNNGLYTNDWTMADTKTDEGACFLLGTEKTRLWRTGTKGKPADTPGNHKDFIWANNNNRDLEVRGEYAGNPENAPADLAFNTWNRDIAFQEAFKAHGKTGFDIDTATRLMASSPINRPHACDGKLTTAEMAEKLVFIAHQGKTTQREKLVGGRWIADLPGATPHLTHGYTTFSPIWVSAKLQAVKAARKDEQPAKAVPAPDVAGVKEAFSYEAKGLWTGTVKPASDAENWFISASAAYWQQLKQLPPAPAKAFEIQSAALADLATRHLWLEAKEGAKAPLATTTAYDRYGAYQIPRIRGVFALHQLRLHLGNATFAKAMQSVHGRYQGRTAATAEILKALSEAAGQDVAPILKPWLERADLPAPKIQARVEKTGDAYEVKLDVEQAGFAYPFVAFASVETEAGAKLERIEVKSAKAAFSFRSEVRPTRLAFNAGNDIPMPRANFWVPGNVLDDWSATLLVFGTAREVEAQRTLALSYREALADNMTEVLLPLKPDADVSDADLAANDLLIFGGPAENGLAARLQAEGKLPFKAGPGWFQWQGRTYGRPDDGLLAAFPNPWNPKRMLVFVLANSRVQQWAMTKTVPRGLPGWTLYRGGEVKEKGQAMAAMTVVDLKP</sequence>
<dbReference type="InterPro" id="IPR047794">
    <property type="entry name" value="C45_proenzyme-like"/>
</dbReference>
<evidence type="ECO:0000313" key="8">
    <source>
        <dbReference type="Proteomes" id="UP001165044"/>
    </source>
</evidence>
<dbReference type="RefSeq" id="WP_285606390.1">
    <property type="nucleotide sequence ID" value="NZ_BSDC01000001.1"/>
</dbReference>
<evidence type="ECO:0000256" key="4">
    <source>
        <dbReference type="ARBA" id="ARBA00023098"/>
    </source>
</evidence>